<name>A0ABP6G1I8_9ACTN</name>
<sequence>MPGRARPASTTPESTLTPRNFAACRVLEGPSPERFIAMCEAYVLIPRTGAGVFAYAVSRQSLQALSHLTFTLTLVSDERCPYCRL</sequence>
<comment type="caution">
    <text evidence="1">The sequence shown here is derived from an EMBL/GenBank/DDBJ whole genome shotgun (WGS) entry which is preliminary data.</text>
</comment>
<proteinExistence type="predicted"/>
<evidence type="ECO:0000313" key="1">
    <source>
        <dbReference type="EMBL" id="GAA2709492.1"/>
    </source>
</evidence>
<gene>
    <name evidence="1" type="ORF">GCM10010315_07610</name>
</gene>
<keyword evidence="2" id="KW-1185">Reference proteome</keyword>
<reference evidence="2" key="1">
    <citation type="journal article" date="2019" name="Int. J. Syst. Evol. Microbiol.">
        <title>The Global Catalogue of Microorganisms (GCM) 10K type strain sequencing project: providing services to taxonomists for standard genome sequencing and annotation.</title>
        <authorList>
            <consortium name="The Broad Institute Genomics Platform"/>
            <consortium name="The Broad Institute Genome Sequencing Center for Infectious Disease"/>
            <person name="Wu L."/>
            <person name="Ma J."/>
        </authorList>
    </citation>
    <scope>NUCLEOTIDE SEQUENCE [LARGE SCALE GENOMIC DNA]</scope>
    <source>
        <strain evidence="2">JCM 4542</strain>
    </source>
</reference>
<evidence type="ECO:0000313" key="2">
    <source>
        <dbReference type="Proteomes" id="UP001500886"/>
    </source>
</evidence>
<accession>A0ABP6G1I8</accession>
<dbReference type="EMBL" id="BAAASL010000002">
    <property type="protein sequence ID" value="GAA2709492.1"/>
    <property type="molecule type" value="Genomic_DNA"/>
</dbReference>
<dbReference type="Proteomes" id="UP001500886">
    <property type="component" value="Unassembled WGS sequence"/>
</dbReference>
<protein>
    <submittedName>
        <fullName evidence="1">Uncharacterized protein</fullName>
    </submittedName>
</protein>
<organism evidence="1 2">
    <name type="scientific">Streptomyces luteosporeus</name>
    <dbReference type="NCBI Taxonomy" id="173856"/>
    <lineage>
        <taxon>Bacteria</taxon>
        <taxon>Bacillati</taxon>
        <taxon>Actinomycetota</taxon>
        <taxon>Actinomycetes</taxon>
        <taxon>Kitasatosporales</taxon>
        <taxon>Streptomycetaceae</taxon>
        <taxon>Streptomyces</taxon>
    </lineage>
</organism>